<dbReference type="EMBL" id="LSGP01000001">
    <property type="protein sequence ID" value="KYZ78286.1"/>
    <property type="molecule type" value="Genomic_DNA"/>
</dbReference>
<keyword evidence="2" id="KW-1185">Reference proteome</keyword>
<sequence length="301" mass="32942">MKRVVSISLGSSKRDHCVEQDFNGQLIRIERMGTDGNIEKAIDLIRALDGKVDAFGLGGTDLYIYAGGRRYTFRESLKIVSAAKLSPIVDGSGVKNTLERAVVSHLAGNHQVMMKDRRVLLVCAVDRFGLAESLVKAGCQVTCGDLMFGLGVPIPIRSLAGLQRLAKVVAPVITKLPVRLFYPTGEKQTRTAPKFSRYFHEAEIIAGDFHFIRRYMPPELPGKIVITNTVTADDVAMLQKSGIHMLVTTTPEMGGRSFGTNVLEGILVALSGKRPENMCKDEYSQIMQSIGIKPRVSVLGH</sequence>
<comment type="caution">
    <text evidence="1">The sequence shown here is derived from an EMBL/GenBank/DDBJ whole genome shotgun (WGS) entry which is preliminary data.</text>
</comment>
<evidence type="ECO:0000313" key="1">
    <source>
        <dbReference type="EMBL" id="KYZ78286.1"/>
    </source>
</evidence>
<evidence type="ECO:0000313" key="2">
    <source>
        <dbReference type="Proteomes" id="UP000076268"/>
    </source>
</evidence>
<proteinExistence type="predicted"/>
<reference evidence="1 2" key="1">
    <citation type="submission" date="2016-02" db="EMBL/GenBank/DDBJ databases">
        <title>Anaerosporomusa subterraneum gen. nov., sp. nov., a spore-forming obligate anaerobe isolated from saprolite.</title>
        <authorList>
            <person name="Choi J.K."/>
            <person name="Shah M."/>
            <person name="Yee N."/>
        </authorList>
    </citation>
    <scope>NUCLEOTIDE SEQUENCE [LARGE SCALE GENOMIC DNA]</scope>
    <source>
        <strain evidence="1 2">RU4</strain>
    </source>
</reference>
<gene>
    <name evidence="1" type="ORF">AXX12_01735</name>
</gene>
<accession>A0A154BWG2</accession>
<organism evidence="1 2">
    <name type="scientific">Anaerosporomusa subterranea</name>
    <dbReference type="NCBI Taxonomy" id="1794912"/>
    <lineage>
        <taxon>Bacteria</taxon>
        <taxon>Bacillati</taxon>
        <taxon>Bacillota</taxon>
        <taxon>Negativicutes</taxon>
        <taxon>Acetonemataceae</taxon>
        <taxon>Anaerosporomusa</taxon>
    </lineage>
</organism>
<name>A0A154BWG2_ANASB</name>
<dbReference type="RefSeq" id="WP_066237225.1">
    <property type="nucleotide sequence ID" value="NZ_LSGP01000001.1"/>
</dbReference>
<dbReference type="Proteomes" id="UP000076268">
    <property type="component" value="Unassembled WGS sequence"/>
</dbReference>
<dbReference type="STRING" id="1794912.AXX12_01735"/>
<protein>
    <submittedName>
        <fullName evidence="1">Quinate 5-dehydrogenase</fullName>
    </submittedName>
</protein>
<dbReference type="AlphaFoldDB" id="A0A154BWG2"/>
<dbReference type="OrthoDB" id="9780944at2"/>